<keyword evidence="3" id="KW-0034">Amyloid</keyword>
<reference evidence="7" key="1">
    <citation type="submission" date="2017-06" db="EMBL/GenBank/DDBJ databases">
        <authorList>
            <person name="Varghese N."/>
            <person name="Submissions S."/>
        </authorList>
    </citation>
    <scope>NUCLEOTIDE SEQUENCE [LARGE SCALE GENOMIC DNA]</scope>
    <source>
        <strain evidence="7">DSM 45423</strain>
    </source>
</reference>
<gene>
    <name evidence="6" type="ORF">SAMN04488107_1474</name>
</gene>
<feature type="domain" description="Chaplin" evidence="5">
    <location>
        <begin position="44"/>
        <end position="81"/>
    </location>
</feature>
<feature type="signal peptide" evidence="4">
    <location>
        <begin position="1"/>
        <end position="28"/>
    </location>
</feature>
<protein>
    <submittedName>
        <fullName evidence="6">Small secreted domain</fullName>
    </submittedName>
</protein>
<keyword evidence="2" id="KW-0130">Cell adhesion</keyword>
<accession>A0A239BWH4</accession>
<evidence type="ECO:0000313" key="6">
    <source>
        <dbReference type="EMBL" id="SNS12240.1"/>
    </source>
</evidence>
<keyword evidence="4" id="KW-0732">Signal</keyword>
<evidence type="ECO:0000256" key="3">
    <source>
        <dbReference type="ARBA" id="ARBA00023087"/>
    </source>
</evidence>
<evidence type="ECO:0000256" key="4">
    <source>
        <dbReference type="SAM" id="SignalP"/>
    </source>
</evidence>
<dbReference type="EMBL" id="FZOH01000002">
    <property type="protein sequence ID" value="SNS12240.1"/>
    <property type="molecule type" value="Genomic_DNA"/>
</dbReference>
<evidence type="ECO:0000259" key="5">
    <source>
        <dbReference type="Pfam" id="PF03777"/>
    </source>
</evidence>
<evidence type="ECO:0000313" key="7">
    <source>
        <dbReference type="Proteomes" id="UP000198386"/>
    </source>
</evidence>
<keyword evidence="1" id="KW-0964">Secreted</keyword>
<dbReference type="Proteomes" id="UP000198386">
    <property type="component" value="Unassembled WGS sequence"/>
</dbReference>
<sequence length="93" mass="9226">MTSMLKRSAFCLAASAALVTGTAGIAGAQPLITGGLVNVTLVDVLSGNEVAVQIPIGVAANVCGVSVGVLAELANTGDVRCEGTVEQLPRAFQ</sequence>
<proteinExistence type="predicted"/>
<evidence type="ECO:0000256" key="1">
    <source>
        <dbReference type="ARBA" id="ARBA00022512"/>
    </source>
</evidence>
<dbReference type="GO" id="GO:0007155">
    <property type="term" value="P:cell adhesion"/>
    <property type="evidence" value="ECO:0007669"/>
    <property type="project" value="UniProtKB-KW"/>
</dbReference>
<organism evidence="6 7">
    <name type="scientific">Geodermatophilus saharensis</name>
    <dbReference type="NCBI Taxonomy" id="1137994"/>
    <lineage>
        <taxon>Bacteria</taxon>
        <taxon>Bacillati</taxon>
        <taxon>Actinomycetota</taxon>
        <taxon>Actinomycetes</taxon>
        <taxon>Geodermatophilales</taxon>
        <taxon>Geodermatophilaceae</taxon>
        <taxon>Geodermatophilus</taxon>
    </lineage>
</organism>
<dbReference type="RefSeq" id="WP_089403173.1">
    <property type="nucleotide sequence ID" value="NZ_FZOH01000002.1"/>
</dbReference>
<dbReference type="Pfam" id="PF03777">
    <property type="entry name" value="ChpA-C"/>
    <property type="match status" value="1"/>
</dbReference>
<evidence type="ECO:0000256" key="2">
    <source>
        <dbReference type="ARBA" id="ARBA00022889"/>
    </source>
</evidence>
<dbReference type="InterPro" id="IPR005528">
    <property type="entry name" value="ChpA-H"/>
</dbReference>
<keyword evidence="7" id="KW-1185">Reference proteome</keyword>
<name>A0A239BWH4_9ACTN</name>
<feature type="chain" id="PRO_5012376145" evidence="4">
    <location>
        <begin position="29"/>
        <end position="93"/>
    </location>
</feature>
<keyword evidence="1" id="KW-0134">Cell wall</keyword>
<dbReference type="AlphaFoldDB" id="A0A239BWH4"/>